<evidence type="ECO:0000256" key="7">
    <source>
        <dbReference type="ARBA" id="ARBA00022741"/>
    </source>
</evidence>
<sequence length="458" mass="52351">MPNSAIAFLASEWRNSILLFPVEVRALVKHLALTHTQELAAYFYEQMLTDPAAKLFLSHEAVQTSLMGSMQKWIQQVFSVDETTDFEANVELQHRVGEVHARIDLPVHLVLLGARTLKRKFALLLEAQPELDSIIAKKAFQFVSDSIDIAMEVMSRAYAKSYDRKSRAEESYRLFSAVHNAAAEKGRQKSALLDWENQLMFDLTIGTPAENLQSIKQSDFGLWFIHKGAHAFESLPETEIIFSAMRRIEQILPQFYETDNKIELLKGIRTEARNIQINMNHLFDKYNEVEAGRDELTRLLSRKYLSVVLSKEVGYSRRRNSSFALIAIDLDYFKRINDNYGHEAGDLVLQQLSELLLSRCRAGDYVFRLGGEEFLILLVDTNKEGALRTANHIARAIREEKFLTANQKELHLTASIGVTLFDGHPDYSLSLSRVDKALYQAKNSGRDQVVYLEPNYVR</sequence>
<dbReference type="InterPro" id="IPR043128">
    <property type="entry name" value="Rev_trsase/Diguanyl_cyclase"/>
</dbReference>
<dbReference type="Pfam" id="PF11563">
    <property type="entry name" value="Protoglobin"/>
    <property type="match status" value="1"/>
</dbReference>
<evidence type="ECO:0000256" key="1">
    <source>
        <dbReference type="ARBA" id="ARBA00001971"/>
    </source>
</evidence>
<keyword evidence="7" id="KW-0547">Nucleotide-binding</keyword>
<dbReference type="CDD" id="cd01949">
    <property type="entry name" value="GGDEF"/>
    <property type="match status" value="1"/>
</dbReference>
<dbReference type="Pfam" id="PF00990">
    <property type="entry name" value="GGDEF"/>
    <property type="match status" value="1"/>
</dbReference>
<dbReference type="InterPro" id="IPR048442">
    <property type="entry name" value="DosC_2nd"/>
</dbReference>
<evidence type="ECO:0000256" key="5">
    <source>
        <dbReference type="ARBA" id="ARBA00022679"/>
    </source>
</evidence>
<dbReference type="InterPro" id="IPR029787">
    <property type="entry name" value="Nucleotide_cyclase"/>
</dbReference>
<dbReference type="Proteomes" id="UP000189369">
    <property type="component" value="Chromosome"/>
</dbReference>
<evidence type="ECO:0000256" key="6">
    <source>
        <dbReference type="ARBA" id="ARBA00022723"/>
    </source>
</evidence>
<reference evidence="13 14" key="1">
    <citation type="submission" date="2017-01" db="EMBL/GenBank/DDBJ databases">
        <title>Complete Genome Sequence of Paenalcaligenes hominis, Isolated from a paraplegic Patient with neurogenic bladder.</title>
        <authorList>
            <person name="Mukhopadhyay R."/>
            <person name="Joaquin J."/>
            <person name="Hogue R."/>
            <person name="Kilaru A."/>
            <person name="Jospin G."/>
            <person name="Mars K."/>
            <person name="Eisen J.A."/>
            <person name="Chaturvedi V."/>
        </authorList>
    </citation>
    <scope>NUCLEOTIDE SEQUENCE [LARGE SCALE GENOMIC DNA]</scope>
    <source>
        <strain evidence="13 14">15S00501</strain>
    </source>
</reference>
<dbReference type="InterPro" id="IPR044398">
    <property type="entry name" value="Globin-sensor_dom"/>
</dbReference>
<dbReference type="GO" id="GO:0019825">
    <property type="term" value="F:oxygen binding"/>
    <property type="evidence" value="ECO:0007669"/>
    <property type="project" value="InterPro"/>
</dbReference>
<keyword evidence="9" id="KW-0408">Iron</keyword>
<accession>A0A1U9K0J8</accession>
<dbReference type="STRING" id="643674.PAEH1_08235"/>
<protein>
    <recommendedName>
        <fullName evidence="3">Diguanylate cyclase DosC</fullName>
        <ecNumber evidence="2">2.7.7.65</ecNumber>
    </recommendedName>
    <alternativeName>
        <fullName evidence="10">Direct oxygen-sensing cyclase</fullName>
    </alternativeName>
</protein>
<dbReference type="CDD" id="cd14757">
    <property type="entry name" value="GS_EcDosC-like_GGDEF"/>
    <property type="match status" value="1"/>
</dbReference>
<dbReference type="OrthoDB" id="9813903at2"/>
<evidence type="ECO:0000256" key="4">
    <source>
        <dbReference type="ARBA" id="ARBA00022617"/>
    </source>
</evidence>
<evidence type="ECO:0000259" key="12">
    <source>
        <dbReference type="PROSITE" id="PS50887"/>
    </source>
</evidence>
<dbReference type="Pfam" id="PF21118">
    <property type="entry name" value="DosC_2nd"/>
    <property type="match status" value="1"/>
</dbReference>
<dbReference type="PANTHER" id="PTHR45138">
    <property type="entry name" value="REGULATORY COMPONENTS OF SENSORY TRANSDUCTION SYSTEM"/>
    <property type="match status" value="1"/>
</dbReference>
<dbReference type="PROSITE" id="PS50887">
    <property type="entry name" value="GGDEF"/>
    <property type="match status" value="1"/>
</dbReference>
<dbReference type="GO" id="GO:0020037">
    <property type="term" value="F:heme binding"/>
    <property type="evidence" value="ECO:0007669"/>
    <property type="project" value="InterPro"/>
</dbReference>
<keyword evidence="4" id="KW-0349">Heme</keyword>
<gene>
    <name evidence="13" type="ORF">PAEH1_08235</name>
</gene>
<dbReference type="EMBL" id="CP019697">
    <property type="protein sequence ID" value="AQS51551.1"/>
    <property type="molecule type" value="Genomic_DNA"/>
</dbReference>
<dbReference type="InterPro" id="IPR000160">
    <property type="entry name" value="GGDEF_dom"/>
</dbReference>
<dbReference type="AlphaFoldDB" id="A0A1U9K0J8"/>
<comment type="cofactor">
    <cofactor evidence="1">
        <name>heme</name>
        <dbReference type="ChEBI" id="CHEBI:30413"/>
    </cofactor>
</comment>
<dbReference type="InterPro" id="IPR009050">
    <property type="entry name" value="Globin-like_sf"/>
</dbReference>
<dbReference type="SUPFAM" id="SSF55073">
    <property type="entry name" value="Nucleotide cyclase"/>
    <property type="match status" value="1"/>
</dbReference>
<feature type="domain" description="GGDEF" evidence="12">
    <location>
        <begin position="321"/>
        <end position="454"/>
    </location>
</feature>
<organism evidence="13 14">
    <name type="scientific">Paenalcaligenes hominis</name>
    <dbReference type="NCBI Taxonomy" id="643674"/>
    <lineage>
        <taxon>Bacteria</taxon>
        <taxon>Pseudomonadati</taxon>
        <taxon>Pseudomonadota</taxon>
        <taxon>Betaproteobacteria</taxon>
        <taxon>Burkholderiales</taxon>
        <taxon>Alcaligenaceae</taxon>
        <taxon>Paenalcaligenes</taxon>
    </lineage>
</organism>
<proteinExistence type="predicted"/>
<dbReference type="GO" id="GO:0000166">
    <property type="term" value="F:nucleotide binding"/>
    <property type="evidence" value="ECO:0007669"/>
    <property type="project" value="UniProtKB-KW"/>
</dbReference>
<dbReference type="FunFam" id="3.30.70.270:FF:000001">
    <property type="entry name" value="Diguanylate cyclase domain protein"/>
    <property type="match status" value="1"/>
</dbReference>
<dbReference type="InterPro" id="IPR012292">
    <property type="entry name" value="Globin/Proto"/>
</dbReference>
<keyword evidence="6" id="KW-0479">Metal-binding</keyword>
<dbReference type="SMART" id="SM00267">
    <property type="entry name" value="GGDEF"/>
    <property type="match status" value="1"/>
</dbReference>
<dbReference type="GO" id="GO:0005886">
    <property type="term" value="C:plasma membrane"/>
    <property type="evidence" value="ECO:0007669"/>
    <property type="project" value="TreeGrafter"/>
</dbReference>
<dbReference type="GO" id="GO:0046872">
    <property type="term" value="F:metal ion binding"/>
    <property type="evidence" value="ECO:0007669"/>
    <property type="project" value="UniProtKB-KW"/>
</dbReference>
<dbReference type="NCBIfam" id="TIGR00254">
    <property type="entry name" value="GGDEF"/>
    <property type="match status" value="1"/>
</dbReference>
<dbReference type="Gene3D" id="1.10.490.10">
    <property type="entry name" value="Globins"/>
    <property type="match status" value="1"/>
</dbReference>
<comment type="catalytic activity">
    <reaction evidence="11">
        <text>2 GTP = 3',3'-c-di-GMP + 2 diphosphate</text>
        <dbReference type="Rhea" id="RHEA:24898"/>
        <dbReference type="ChEBI" id="CHEBI:33019"/>
        <dbReference type="ChEBI" id="CHEBI:37565"/>
        <dbReference type="ChEBI" id="CHEBI:58805"/>
        <dbReference type="EC" id="2.7.7.65"/>
    </reaction>
</comment>
<dbReference type="GO" id="GO:0043709">
    <property type="term" value="P:cell adhesion involved in single-species biofilm formation"/>
    <property type="evidence" value="ECO:0007669"/>
    <property type="project" value="TreeGrafter"/>
</dbReference>
<evidence type="ECO:0000313" key="13">
    <source>
        <dbReference type="EMBL" id="AQS51551.1"/>
    </source>
</evidence>
<evidence type="ECO:0000256" key="2">
    <source>
        <dbReference type="ARBA" id="ARBA00012528"/>
    </source>
</evidence>
<dbReference type="InterPro" id="IPR039435">
    <property type="entry name" value="DosC_GS"/>
</dbReference>
<dbReference type="EC" id="2.7.7.65" evidence="2"/>
<evidence type="ECO:0000256" key="8">
    <source>
        <dbReference type="ARBA" id="ARBA00022842"/>
    </source>
</evidence>
<dbReference type="KEGG" id="phn:PAEH1_08235"/>
<evidence type="ECO:0000313" key="14">
    <source>
        <dbReference type="Proteomes" id="UP000189369"/>
    </source>
</evidence>
<evidence type="ECO:0000256" key="9">
    <source>
        <dbReference type="ARBA" id="ARBA00023004"/>
    </source>
</evidence>
<dbReference type="InterPro" id="IPR050469">
    <property type="entry name" value="Diguanylate_Cyclase"/>
</dbReference>
<dbReference type="SUPFAM" id="SSF46458">
    <property type="entry name" value="Globin-like"/>
    <property type="match status" value="1"/>
</dbReference>
<evidence type="ECO:0000256" key="3">
    <source>
        <dbReference type="ARBA" id="ARBA00015125"/>
    </source>
</evidence>
<dbReference type="GO" id="GO:1902201">
    <property type="term" value="P:negative regulation of bacterial-type flagellum-dependent cell motility"/>
    <property type="evidence" value="ECO:0007669"/>
    <property type="project" value="TreeGrafter"/>
</dbReference>
<dbReference type="UniPathway" id="UPA00599"/>
<keyword evidence="8" id="KW-0460">Magnesium</keyword>
<keyword evidence="5" id="KW-0808">Transferase</keyword>
<evidence type="ECO:0000256" key="10">
    <source>
        <dbReference type="ARBA" id="ARBA00029839"/>
    </source>
</evidence>
<name>A0A1U9K0J8_9BURK</name>
<dbReference type="Gene3D" id="3.30.70.270">
    <property type="match status" value="1"/>
</dbReference>
<dbReference type="GO" id="GO:0052621">
    <property type="term" value="F:diguanylate cyclase activity"/>
    <property type="evidence" value="ECO:0007669"/>
    <property type="project" value="UniProtKB-EC"/>
</dbReference>
<evidence type="ECO:0000256" key="11">
    <source>
        <dbReference type="ARBA" id="ARBA00034247"/>
    </source>
</evidence>
<dbReference type="PANTHER" id="PTHR45138:SF9">
    <property type="entry name" value="DIGUANYLATE CYCLASE DGCM-RELATED"/>
    <property type="match status" value="1"/>
</dbReference>